<dbReference type="InterPro" id="IPR004697">
    <property type="entry name" value="AbgT"/>
</dbReference>
<organism evidence="2 3">
    <name type="scientific">Anatilimnocola aggregata</name>
    <dbReference type="NCBI Taxonomy" id="2528021"/>
    <lineage>
        <taxon>Bacteria</taxon>
        <taxon>Pseudomonadati</taxon>
        <taxon>Planctomycetota</taxon>
        <taxon>Planctomycetia</taxon>
        <taxon>Pirellulales</taxon>
        <taxon>Pirellulaceae</taxon>
        <taxon>Anatilimnocola</taxon>
    </lineage>
</organism>
<dbReference type="PANTHER" id="PTHR30282">
    <property type="entry name" value="P-AMINOBENZOYL GLUTAMATE TRANSPORTER"/>
    <property type="match status" value="1"/>
</dbReference>
<dbReference type="EMBL" id="CP036274">
    <property type="protein sequence ID" value="QDU31764.1"/>
    <property type="molecule type" value="Genomic_DNA"/>
</dbReference>
<feature type="transmembrane region" description="Helical" evidence="1">
    <location>
        <begin position="486"/>
        <end position="504"/>
    </location>
</feature>
<feature type="transmembrane region" description="Helical" evidence="1">
    <location>
        <begin position="387"/>
        <end position="408"/>
    </location>
</feature>
<feature type="transmembrane region" description="Helical" evidence="1">
    <location>
        <begin position="204"/>
        <end position="223"/>
    </location>
</feature>
<accession>A0A517YNG5</accession>
<feature type="transmembrane region" description="Helical" evidence="1">
    <location>
        <begin position="455"/>
        <end position="480"/>
    </location>
</feature>
<proteinExistence type="predicted"/>
<feature type="transmembrane region" description="Helical" evidence="1">
    <location>
        <begin position="115"/>
        <end position="142"/>
    </location>
</feature>
<name>A0A517YNG5_9BACT</name>
<sequence length="547" mass="58582">MSTTIEAPKSMMQRFLDVVEKVGNKVPHPVIIFLILIGIVVVLSHILYMTGAKFTTEIIVPREKEAKAEVDAAYEPPIYDSGSSINYHSYAEKSYDIETRTIAARSLLTTEGIRFVYVSLIPNFMGFTAVGLMIVAMAGVGVAEESGLVNALIRKLVMLSPAWALTYILAFVGILSSIAADAGYLVLIPLAATAYISVGRHPHAGLALGFAGVAGAFTVNVLIKPLDAVLVEFTNDAIHLVDPTKSIGLASNLWFSIASVAVLTFLVAFITDRFVEPRLGKYNPEHAADEVKNQTASGLSADETRGLWYAIGALVVTLGLFAFLSLPEKAPLRDVETGALIGNSPFMNGLIALIMILFLATGAAYGYGAKTLTSLTAIIKAMEKAMAGLGGLILLFLVLSQFVAYFNYTNMGTLLALTMTDLLKSANFPPLLLLIGFIVVVALIDLLITGAIAKWALFAPVFVPLLINLAVSPEAVLAAYRVADSPMNSITPLNAYFALVVGFAQRYDSRAGVGTVVSMMLPYVVIMFVVWTALFAGWQQLGLPWGL</sequence>
<feature type="transmembrane region" description="Helical" evidence="1">
    <location>
        <begin position="253"/>
        <end position="271"/>
    </location>
</feature>
<feature type="transmembrane region" description="Helical" evidence="1">
    <location>
        <begin position="307"/>
        <end position="326"/>
    </location>
</feature>
<dbReference type="PANTHER" id="PTHR30282:SF0">
    <property type="entry name" value="P-AMINOBENZOYL-GLUTAMATE TRANSPORT PROTEIN"/>
    <property type="match status" value="1"/>
</dbReference>
<protein>
    <submittedName>
        <fullName evidence="2">p-aminobenzoyl-glutamate transport protein</fullName>
    </submittedName>
</protein>
<dbReference type="GO" id="GO:1902604">
    <property type="term" value="P:p-aminobenzoyl-glutamate transmembrane transport"/>
    <property type="evidence" value="ECO:0007669"/>
    <property type="project" value="InterPro"/>
</dbReference>
<evidence type="ECO:0000256" key="1">
    <source>
        <dbReference type="SAM" id="Phobius"/>
    </source>
</evidence>
<gene>
    <name evidence="2" type="primary">abgT</name>
    <name evidence="2" type="ORF">ETAA8_69240</name>
</gene>
<feature type="transmembrane region" description="Helical" evidence="1">
    <location>
        <begin position="516"/>
        <end position="538"/>
    </location>
</feature>
<evidence type="ECO:0000313" key="2">
    <source>
        <dbReference type="EMBL" id="QDU31764.1"/>
    </source>
</evidence>
<dbReference type="Proteomes" id="UP000315017">
    <property type="component" value="Chromosome"/>
</dbReference>
<reference evidence="2 3" key="1">
    <citation type="submission" date="2019-02" db="EMBL/GenBank/DDBJ databases">
        <title>Deep-cultivation of Planctomycetes and their phenomic and genomic characterization uncovers novel biology.</title>
        <authorList>
            <person name="Wiegand S."/>
            <person name="Jogler M."/>
            <person name="Boedeker C."/>
            <person name="Pinto D."/>
            <person name="Vollmers J."/>
            <person name="Rivas-Marin E."/>
            <person name="Kohn T."/>
            <person name="Peeters S.H."/>
            <person name="Heuer A."/>
            <person name="Rast P."/>
            <person name="Oberbeckmann S."/>
            <person name="Bunk B."/>
            <person name="Jeske O."/>
            <person name="Meyerdierks A."/>
            <person name="Storesund J.E."/>
            <person name="Kallscheuer N."/>
            <person name="Luecker S."/>
            <person name="Lage O.M."/>
            <person name="Pohl T."/>
            <person name="Merkel B.J."/>
            <person name="Hornburger P."/>
            <person name="Mueller R.-W."/>
            <person name="Bruemmer F."/>
            <person name="Labrenz M."/>
            <person name="Spormann A.M."/>
            <person name="Op den Camp H."/>
            <person name="Overmann J."/>
            <person name="Amann R."/>
            <person name="Jetten M.S.M."/>
            <person name="Mascher T."/>
            <person name="Medema M.H."/>
            <person name="Devos D.P."/>
            <person name="Kaster A.-K."/>
            <person name="Ovreas L."/>
            <person name="Rohde M."/>
            <person name="Galperin M.Y."/>
            <person name="Jogler C."/>
        </authorList>
    </citation>
    <scope>NUCLEOTIDE SEQUENCE [LARGE SCALE GENOMIC DNA]</scope>
    <source>
        <strain evidence="2 3">ETA_A8</strain>
    </source>
</reference>
<evidence type="ECO:0000313" key="3">
    <source>
        <dbReference type="Proteomes" id="UP000315017"/>
    </source>
</evidence>
<dbReference type="OrthoDB" id="3314392at2"/>
<dbReference type="Pfam" id="PF03806">
    <property type="entry name" value="ABG_transport"/>
    <property type="match status" value="1"/>
</dbReference>
<dbReference type="GO" id="GO:0015558">
    <property type="term" value="F:secondary active p-aminobenzoyl-glutamate transmembrane transporter activity"/>
    <property type="evidence" value="ECO:0007669"/>
    <property type="project" value="InterPro"/>
</dbReference>
<feature type="transmembrane region" description="Helical" evidence="1">
    <location>
        <begin position="428"/>
        <end position="448"/>
    </location>
</feature>
<keyword evidence="1" id="KW-0472">Membrane</keyword>
<keyword evidence="3" id="KW-1185">Reference proteome</keyword>
<feature type="transmembrane region" description="Helical" evidence="1">
    <location>
        <begin position="346"/>
        <end position="367"/>
    </location>
</feature>
<feature type="transmembrane region" description="Helical" evidence="1">
    <location>
        <begin position="30"/>
        <end position="48"/>
    </location>
</feature>
<feature type="transmembrane region" description="Helical" evidence="1">
    <location>
        <begin position="162"/>
        <end position="192"/>
    </location>
</feature>
<dbReference type="KEGG" id="aagg:ETAA8_69240"/>
<dbReference type="RefSeq" id="WP_145099443.1">
    <property type="nucleotide sequence ID" value="NZ_CP036274.1"/>
</dbReference>
<keyword evidence="1" id="KW-0812">Transmembrane</keyword>
<dbReference type="AlphaFoldDB" id="A0A517YNG5"/>
<keyword evidence="1" id="KW-1133">Transmembrane helix</keyword>